<evidence type="ECO:0000256" key="4">
    <source>
        <dbReference type="ARBA" id="ARBA00022692"/>
    </source>
</evidence>
<dbReference type="STRING" id="282301.A0A1I8HN08"/>
<evidence type="ECO:0000256" key="9">
    <source>
        <dbReference type="SAM" id="MobiDB-lite"/>
    </source>
</evidence>
<keyword evidence="8" id="KW-0472">Membrane</keyword>
<dbReference type="PANTHER" id="PTHR11384:SF67">
    <property type="entry name" value="ATP-BINDING CASSETTE SUB-FAMILY D MEMBER 1"/>
    <property type="match status" value="1"/>
</dbReference>
<comment type="similarity">
    <text evidence="2">Belongs to the ABC transporter superfamily. ABCD family. Peroxisomal fatty acyl CoA transporter (TC 3.A.1.203) subfamily.</text>
</comment>
<dbReference type="GO" id="GO:0042760">
    <property type="term" value="P:very long-chain fatty acid catabolic process"/>
    <property type="evidence" value="ECO:0007669"/>
    <property type="project" value="TreeGrafter"/>
</dbReference>
<comment type="subcellular location">
    <subcellularLocation>
        <location evidence="1">Peroxisome membrane</location>
        <topology evidence="1">Multi-pass membrane protein</topology>
    </subcellularLocation>
</comment>
<dbReference type="InterPro" id="IPR050835">
    <property type="entry name" value="ABC_transporter_sub-D"/>
</dbReference>
<dbReference type="Gene3D" id="1.20.1560.10">
    <property type="entry name" value="ABC transporter type 1, transmembrane domain"/>
    <property type="match status" value="1"/>
</dbReference>
<organism evidence="11 13">
    <name type="scientific">Macrostomum lignano</name>
    <dbReference type="NCBI Taxonomy" id="282301"/>
    <lineage>
        <taxon>Eukaryota</taxon>
        <taxon>Metazoa</taxon>
        <taxon>Spiralia</taxon>
        <taxon>Lophotrochozoa</taxon>
        <taxon>Platyhelminthes</taxon>
        <taxon>Rhabditophora</taxon>
        <taxon>Macrostomorpha</taxon>
        <taxon>Macrostomida</taxon>
        <taxon>Macrostomidae</taxon>
        <taxon>Macrostomum</taxon>
    </lineage>
</organism>
<keyword evidence="6" id="KW-0067">ATP-binding</keyword>
<dbReference type="GO" id="GO:0006635">
    <property type="term" value="P:fatty acid beta-oxidation"/>
    <property type="evidence" value="ECO:0007669"/>
    <property type="project" value="TreeGrafter"/>
</dbReference>
<dbReference type="GO" id="GO:0007031">
    <property type="term" value="P:peroxisome organization"/>
    <property type="evidence" value="ECO:0007669"/>
    <property type="project" value="TreeGrafter"/>
</dbReference>
<dbReference type="WBParaSite" id="maker-uti_cns_0006921-snap-gene-0.3-mRNA-1">
    <property type="protein sequence ID" value="maker-uti_cns_0006921-snap-gene-0.3-mRNA-1"/>
    <property type="gene ID" value="maker-uti_cns_0006921-snap-gene-0.3"/>
</dbReference>
<dbReference type="GO" id="GO:0016887">
    <property type="term" value="F:ATP hydrolysis activity"/>
    <property type="evidence" value="ECO:0007669"/>
    <property type="project" value="InterPro"/>
</dbReference>
<dbReference type="FunFam" id="3.40.50.300:FF:000636">
    <property type="entry name" value="ATP-binding cassette sub-family D member 3"/>
    <property type="match status" value="1"/>
</dbReference>
<dbReference type="InterPro" id="IPR017871">
    <property type="entry name" value="ABC_transporter-like_CS"/>
</dbReference>
<keyword evidence="7" id="KW-1133">Transmembrane helix</keyword>
<dbReference type="Gene3D" id="3.40.50.300">
    <property type="entry name" value="P-loop containing nucleotide triphosphate hydrolases"/>
    <property type="match status" value="1"/>
</dbReference>
<dbReference type="Pfam" id="PF00005">
    <property type="entry name" value="ABC_tran"/>
    <property type="match status" value="1"/>
</dbReference>
<keyword evidence="11" id="KW-1185">Reference proteome</keyword>
<dbReference type="CDD" id="cd03223">
    <property type="entry name" value="ABCD_peroxisomal_ALDP"/>
    <property type="match status" value="1"/>
</dbReference>
<evidence type="ECO:0000259" key="10">
    <source>
        <dbReference type="PROSITE" id="PS50893"/>
    </source>
</evidence>
<keyword evidence="5" id="KW-0547">Nucleotide-binding</keyword>
<evidence type="ECO:0000256" key="3">
    <source>
        <dbReference type="ARBA" id="ARBA00022448"/>
    </source>
</evidence>
<dbReference type="WBParaSite" id="maker-uti_cns_0000614-snap-gene-1.13-mRNA-1">
    <property type="protein sequence ID" value="maker-uti_cns_0000614-snap-gene-1.13-mRNA-1"/>
    <property type="gene ID" value="maker-uti_cns_0000614-snap-gene-1.13"/>
</dbReference>
<dbReference type="PANTHER" id="PTHR11384">
    <property type="entry name" value="ATP-BINDING CASSETTE, SUB-FAMILY D MEMBER"/>
    <property type="match status" value="1"/>
</dbReference>
<evidence type="ECO:0000313" key="13">
    <source>
        <dbReference type="WBParaSite" id="maker-uti_cns_0006921-snap-gene-0.3-mRNA-1"/>
    </source>
</evidence>
<dbReference type="InterPro" id="IPR003439">
    <property type="entry name" value="ABC_transporter-like_ATP-bd"/>
</dbReference>
<reference evidence="12 13" key="1">
    <citation type="submission" date="2016-11" db="UniProtKB">
        <authorList>
            <consortium name="WormBaseParasite"/>
        </authorList>
    </citation>
    <scope>IDENTIFICATION</scope>
</reference>
<evidence type="ECO:0000256" key="5">
    <source>
        <dbReference type="ARBA" id="ARBA00022741"/>
    </source>
</evidence>
<dbReference type="AlphaFoldDB" id="A0A1I8HN08"/>
<accession>A0A1I8HN08</accession>
<evidence type="ECO:0000313" key="12">
    <source>
        <dbReference type="WBParaSite" id="maker-uti_cns_0000614-snap-gene-1.13-mRNA-1"/>
    </source>
</evidence>
<dbReference type="InterPro" id="IPR036640">
    <property type="entry name" value="ABC1_TM_sf"/>
</dbReference>
<dbReference type="GO" id="GO:0005324">
    <property type="term" value="F:long-chain fatty acid transmembrane transporter activity"/>
    <property type="evidence" value="ECO:0007669"/>
    <property type="project" value="TreeGrafter"/>
</dbReference>
<name>A0A1I8HN08_9PLAT</name>
<protein>
    <submittedName>
        <fullName evidence="12 13">ABC transporter domain-containing protein</fullName>
    </submittedName>
</protein>
<evidence type="ECO:0000256" key="6">
    <source>
        <dbReference type="ARBA" id="ARBA00022840"/>
    </source>
</evidence>
<dbReference type="SUPFAM" id="SSF90123">
    <property type="entry name" value="ABC transporter transmembrane region"/>
    <property type="match status" value="1"/>
</dbReference>
<dbReference type="GO" id="GO:0015910">
    <property type="term" value="P:long-chain fatty acid import into peroxisome"/>
    <property type="evidence" value="ECO:0007669"/>
    <property type="project" value="TreeGrafter"/>
</dbReference>
<dbReference type="InterPro" id="IPR003593">
    <property type="entry name" value="AAA+_ATPase"/>
</dbReference>
<proteinExistence type="inferred from homology"/>
<evidence type="ECO:0000256" key="1">
    <source>
        <dbReference type="ARBA" id="ARBA00004585"/>
    </source>
</evidence>
<dbReference type="InterPro" id="IPR027417">
    <property type="entry name" value="P-loop_NTPase"/>
</dbReference>
<evidence type="ECO:0000313" key="11">
    <source>
        <dbReference type="Proteomes" id="UP000095280"/>
    </source>
</evidence>
<dbReference type="GO" id="GO:0005778">
    <property type="term" value="C:peroxisomal membrane"/>
    <property type="evidence" value="ECO:0007669"/>
    <property type="project" value="UniProtKB-SubCell"/>
</dbReference>
<keyword evidence="3" id="KW-0813">Transport</keyword>
<feature type="domain" description="ABC transporter" evidence="10">
    <location>
        <begin position="456"/>
        <end position="682"/>
    </location>
</feature>
<dbReference type="GO" id="GO:0005524">
    <property type="term" value="F:ATP binding"/>
    <property type="evidence" value="ECO:0007669"/>
    <property type="project" value="UniProtKB-KW"/>
</dbReference>
<evidence type="ECO:0000256" key="8">
    <source>
        <dbReference type="ARBA" id="ARBA00023136"/>
    </source>
</evidence>
<dbReference type="InterPro" id="IPR011527">
    <property type="entry name" value="ABC1_TM_dom"/>
</dbReference>
<dbReference type="SUPFAM" id="SSF52540">
    <property type="entry name" value="P-loop containing nucleoside triphosphate hydrolases"/>
    <property type="match status" value="1"/>
</dbReference>
<feature type="region of interest" description="Disordered" evidence="9">
    <location>
        <begin position="47"/>
        <end position="69"/>
    </location>
</feature>
<sequence length="691" mass="76101">MAPSASKLVLSGVTFVRAHQRGVAVTAGALLMSLHLRKLLRMLTGRRQKRDRGGGGGGGKDGADGSQADESSKATVDLAFIRSLIRLVRICVPSLLSREFGILLLHTTSLVTRTFLSVYVAKLDGRIVKAIVQRNVLRFVLQIAKWLLLALPATFVNSLIRFLESQLALALRTRLVMHCYQEYFKDQTYYKVGNLDSRLQNADQCLTEDISQFTGSLAHLYSHLTKPILDVAIMSYTLYSLARSRGASSKFPSVFATAVILFTGEVLRTVSPKFGRLVAEEARRKGRLRFIHSRVIACAEEIAFYGGHKLERRVLEDSYESLARQSSRIFRQRLWYVMLEQFLMKYVWSAAGMTMVAVPILTATGQRPDGSLVDEDQDGGVSERTQAFTTARNLLVSAADAIERIMTSYKEITELSGYTSRVSSMLNVFSDVQNGKFVRPGMRHTRGQVTESADCIELCDVPIVTPSGDVVAESLSLRLDRGTHLLITGPNGCGKSSLFRILSGLWPVYGGRLVKPPVQTLYYIPQRPYLSIGDLREQVTYPDTAEQRRAKGVTDGQLRAVLEAAHLGYLLEREGGWTAVREWADVLSGGEKQRLGMARLLYHRPLFALLDECTSAVSIDVEAKIYQAAKDAGITLLTITHRPSLWPFHDRVLKFDGAGAWSLEEMPAAAATAAAAAASTASAVEAATSEA</sequence>
<evidence type="ECO:0000256" key="7">
    <source>
        <dbReference type="ARBA" id="ARBA00022989"/>
    </source>
</evidence>
<dbReference type="Proteomes" id="UP000095280">
    <property type="component" value="Unplaced"/>
</dbReference>
<dbReference type="Pfam" id="PF06472">
    <property type="entry name" value="ABC_membrane_2"/>
    <property type="match status" value="1"/>
</dbReference>
<dbReference type="PROSITE" id="PS00211">
    <property type="entry name" value="ABC_TRANSPORTER_1"/>
    <property type="match status" value="1"/>
</dbReference>
<dbReference type="OrthoDB" id="422637at2759"/>
<keyword evidence="4" id="KW-0812">Transmembrane</keyword>
<dbReference type="PROSITE" id="PS50893">
    <property type="entry name" value="ABC_TRANSPORTER_2"/>
    <property type="match status" value="1"/>
</dbReference>
<dbReference type="GO" id="GO:0140359">
    <property type="term" value="F:ABC-type transporter activity"/>
    <property type="evidence" value="ECO:0007669"/>
    <property type="project" value="InterPro"/>
</dbReference>
<dbReference type="SMART" id="SM00382">
    <property type="entry name" value="AAA"/>
    <property type="match status" value="1"/>
</dbReference>
<evidence type="ECO:0000256" key="2">
    <source>
        <dbReference type="ARBA" id="ARBA00008575"/>
    </source>
</evidence>